<name>A0AAJ0IGM4_9PEZI</name>
<accession>A0AAJ0IGM4</accession>
<evidence type="ECO:0000256" key="1">
    <source>
        <dbReference type="SAM" id="MobiDB-lite"/>
    </source>
</evidence>
<dbReference type="AlphaFoldDB" id="A0AAJ0IGM4"/>
<feature type="chain" id="PRO_5042474918" evidence="2">
    <location>
        <begin position="19"/>
        <end position="110"/>
    </location>
</feature>
<evidence type="ECO:0000313" key="3">
    <source>
        <dbReference type="EMBL" id="KAK3500055.1"/>
    </source>
</evidence>
<reference evidence="3 4" key="1">
    <citation type="journal article" date="2023" name="Mol. Phylogenet. Evol.">
        <title>Genome-scale phylogeny and comparative genomics of the fungal order Sordariales.</title>
        <authorList>
            <person name="Hensen N."/>
            <person name="Bonometti L."/>
            <person name="Westerberg I."/>
            <person name="Brannstrom I.O."/>
            <person name="Guillou S."/>
            <person name="Cros-Aarteil S."/>
            <person name="Calhoun S."/>
            <person name="Haridas S."/>
            <person name="Kuo A."/>
            <person name="Mondo S."/>
            <person name="Pangilinan J."/>
            <person name="Riley R."/>
            <person name="LaButti K."/>
            <person name="Andreopoulos B."/>
            <person name="Lipzen A."/>
            <person name="Chen C."/>
            <person name="Yan M."/>
            <person name="Daum C."/>
            <person name="Ng V."/>
            <person name="Clum A."/>
            <person name="Steindorff A."/>
            <person name="Ohm R.A."/>
            <person name="Martin F."/>
            <person name="Silar P."/>
            <person name="Natvig D.O."/>
            <person name="Lalanne C."/>
            <person name="Gautier V."/>
            <person name="Ament-Velasquez S.L."/>
            <person name="Kruys A."/>
            <person name="Hutchinson M.I."/>
            <person name="Powell A.J."/>
            <person name="Barry K."/>
            <person name="Miller A.N."/>
            <person name="Grigoriev I.V."/>
            <person name="Debuchy R."/>
            <person name="Gladieux P."/>
            <person name="Hiltunen Thoren M."/>
            <person name="Johannesson H."/>
        </authorList>
    </citation>
    <scope>NUCLEOTIDE SEQUENCE [LARGE SCALE GENOMIC DNA]</scope>
    <source>
        <strain evidence="3 4">FGSC 10403</strain>
    </source>
</reference>
<dbReference type="RefSeq" id="XP_062697688.1">
    <property type="nucleotide sequence ID" value="XM_062835872.1"/>
</dbReference>
<dbReference type="GeneID" id="87873494"/>
<keyword evidence="2" id="KW-0732">Signal</keyword>
<evidence type="ECO:0000313" key="4">
    <source>
        <dbReference type="Proteomes" id="UP001285908"/>
    </source>
</evidence>
<feature type="compositionally biased region" description="Basic and acidic residues" evidence="1">
    <location>
        <begin position="79"/>
        <end position="104"/>
    </location>
</feature>
<sequence>MDLSCALVVVMVVVVVRSRATLELCAVDYDTGQMTRDVMMFSGFALVDLWVFKISIPFSISLKPPQSRDLGVIPLPRCGDPKREQNSKPGQRDIDVEHTTDGHGDSSIAD</sequence>
<evidence type="ECO:0000256" key="2">
    <source>
        <dbReference type="SAM" id="SignalP"/>
    </source>
</evidence>
<feature type="region of interest" description="Disordered" evidence="1">
    <location>
        <begin position="63"/>
        <end position="110"/>
    </location>
</feature>
<proteinExistence type="predicted"/>
<organism evidence="3 4">
    <name type="scientific">Neurospora hispaniola</name>
    <dbReference type="NCBI Taxonomy" id="588809"/>
    <lineage>
        <taxon>Eukaryota</taxon>
        <taxon>Fungi</taxon>
        <taxon>Dikarya</taxon>
        <taxon>Ascomycota</taxon>
        <taxon>Pezizomycotina</taxon>
        <taxon>Sordariomycetes</taxon>
        <taxon>Sordariomycetidae</taxon>
        <taxon>Sordariales</taxon>
        <taxon>Sordariaceae</taxon>
        <taxon>Neurospora</taxon>
    </lineage>
</organism>
<feature type="signal peptide" evidence="2">
    <location>
        <begin position="1"/>
        <end position="18"/>
    </location>
</feature>
<keyword evidence="4" id="KW-1185">Reference proteome</keyword>
<comment type="caution">
    <text evidence="3">The sequence shown here is derived from an EMBL/GenBank/DDBJ whole genome shotgun (WGS) entry which is preliminary data.</text>
</comment>
<dbReference type="EMBL" id="JAULSX010000001">
    <property type="protein sequence ID" value="KAK3500055.1"/>
    <property type="molecule type" value="Genomic_DNA"/>
</dbReference>
<gene>
    <name evidence="3" type="ORF">B0T23DRAFT_34009</name>
</gene>
<protein>
    <submittedName>
        <fullName evidence="3">Uncharacterized protein</fullName>
    </submittedName>
</protein>
<dbReference type="Proteomes" id="UP001285908">
    <property type="component" value="Unassembled WGS sequence"/>
</dbReference>